<protein>
    <recommendedName>
        <fullName evidence="4">Peptidoglycan-binding protein CsiV</fullName>
    </recommendedName>
</protein>
<name>A0ABT3SUB1_9GAMM</name>
<feature type="region of interest" description="Disordered" evidence="1">
    <location>
        <begin position="73"/>
        <end position="124"/>
    </location>
</feature>
<sequence>MPLMNNALIRPLSLALGLFAAAVHGQEERWYQVELMIFSHENGSTPEQWDPLPSLTYPDTGRFLIYPGQLESRQEEHGGVSEVDSLGRQTLRPPAEETTEDRADDKAPDIPVAGNPTGNPAPALDAEAAPEEQNLTPLTPTPFIALPRKKAELYDKAAFMQRTGNYKTLFHETWVQPVQGESTAIPLVIDRSGDSGDWPRLQGTVKLYIARYLHLETNLWINTQGQYLPAEWRMPEPPLGPPSLIIEQPEPVLLEETAYAVGNDNPEAAGQQPVLEEKLASEIAPKEAGPVYPWRHAVLLQQKRRMRSKEMHYIDHPLIGVVIKFMPLDEEQLQVMADAEFAEETNQAL</sequence>
<evidence type="ECO:0000313" key="3">
    <source>
        <dbReference type="Proteomes" id="UP001143307"/>
    </source>
</evidence>
<dbReference type="Pfam" id="PF10972">
    <property type="entry name" value="CsiV"/>
    <property type="match status" value="1"/>
</dbReference>
<organism evidence="2 3">
    <name type="scientific">Candidatus Seongchinamella marina</name>
    <dbReference type="NCBI Taxonomy" id="2518990"/>
    <lineage>
        <taxon>Bacteria</taxon>
        <taxon>Pseudomonadati</taxon>
        <taxon>Pseudomonadota</taxon>
        <taxon>Gammaproteobacteria</taxon>
        <taxon>Cellvibrionales</taxon>
        <taxon>Halieaceae</taxon>
        <taxon>Seongchinamella</taxon>
    </lineage>
</organism>
<proteinExistence type="predicted"/>
<comment type="caution">
    <text evidence="2">The sequence shown here is derived from an EMBL/GenBank/DDBJ whole genome shotgun (WGS) entry which is preliminary data.</text>
</comment>
<evidence type="ECO:0000256" key="1">
    <source>
        <dbReference type="SAM" id="MobiDB-lite"/>
    </source>
</evidence>
<dbReference type="InterPro" id="IPR021241">
    <property type="entry name" value="CsiV"/>
</dbReference>
<gene>
    <name evidence="2" type="ORF">EYC87_07655</name>
</gene>
<evidence type="ECO:0000313" key="2">
    <source>
        <dbReference type="EMBL" id="MCX2973459.1"/>
    </source>
</evidence>
<reference evidence="2" key="1">
    <citation type="submission" date="2019-02" db="EMBL/GenBank/DDBJ databases">
        <authorList>
            <person name="Li S.-H."/>
        </authorList>
    </citation>
    <scope>NUCLEOTIDE SEQUENCE</scope>
    <source>
        <strain evidence="2">IMCC8485</strain>
    </source>
</reference>
<evidence type="ECO:0008006" key="4">
    <source>
        <dbReference type="Google" id="ProtNLM"/>
    </source>
</evidence>
<keyword evidence="3" id="KW-1185">Reference proteome</keyword>
<dbReference type="EMBL" id="SHNP01000002">
    <property type="protein sequence ID" value="MCX2973459.1"/>
    <property type="molecule type" value="Genomic_DNA"/>
</dbReference>
<accession>A0ABT3SUB1</accession>
<dbReference type="Proteomes" id="UP001143307">
    <property type="component" value="Unassembled WGS sequence"/>
</dbReference>